<dbReference type="EMBL" id="CAKOFQ010006953">
    <property type="protein sequence ID" value="CAH1984221.1"/>
    <property type="molecule type" value="Genomic_DNA"/>
</dbReference>
<dbReference type="AlphaFoldDB" id="A0A9P0L2Q5"/>
<proteinExistence type="predicted"/>
<evidence type="ECO:0000313" key="1">
    <source>
        <dbReference type="EMBL" id="CAH1984221.1"/>
    </source>
</evidence>
<gene>
    <name evidence="1" type="ORF">ACAOBT_LOCUS15976</name>
</gene>
<comment type="caution">
    <text evidence="1">The sequence shown here is derived from an EMBL/GenBank/DDBJ whole genome shotgun (WGS) entry which is preliminary data.</text>
</comment>
<organism evidence="1 2">
    <name type="scientific">Acanthoscelides obtectus</name>
    <name type="common">Bean weevil</name>
    <name type="synonym">Bruchus obtectus</name>
    <dbReference type="NCBI Taxonomy" id="200917"/>
    <lineage>
        <taxon>Eukaryota</taxon>
        <taxon>Metazoa</taxon>
        <taxon>Ecdysozoa</taxon>
        <taxon>Arthropoda</taxon>
        <taxon>Hexapoda</taxon>
        <taxon>Insecta</taxon>
        <taxon>Pterygota</taxon>
        <taxon>Neoptera</taxon>
        <taxon>Endopterygota</taxon>
        <taxon>Coleoptera</taxon>
        <taxon>Polyphaga</taxon>
        <taxon>Cucujiformia</taxon>
        <taxon>Chrysomeloidea</taxon>
        <taxon>Chrysomelidae</taxon>
        <taxon>Bruchinae</taxon>
        <taxon>Bruchini</taxon>
        <taxon>Acanthoscelides</taxon>
    </lineage>
</organism>
<name>A0A9P0L2Q5_ACAOB</name>
<sequence length="107" mass="13029">MFLLRILSTCKYLQHARKYRRAVVIYIAYRFIRKTFGKKGHTTRKFRQNRVPPELFFRYGIHETAFLKEPREGQRLSMLRYARVCFNILHNCCQQHIEYLSKAKVDD</sequence>
<accession>A0A9P0L2Q5</accession>
<reference evidence="1" key="1">
    <citation type="submission" date="2022-03" db="EMBL/GenBank/DDBJ databases">
        <authorList>
            <person name="Sayadi A."/>
        </authorList>
    </citation>
    <scope>NUCLEOTIDE SEQUENCE</scope>
</reference>
<protein>
    <submittedName>
        <fullName evidence="1">Uncharacterized protein</fullName>
    </submittedName>
</protein>
<dbReference type="Proteomes" id="UP001152888">
    <property type="component" value="Unassembled WGS sequence"/>
</dbReference>
<keyword evidence="2" id="KW-1185">Reference proteome</keyword>
<evidence type="ECO:0000313" key="2">
    <source>
        <dbReference type="Proteomes" id="UP001152888"/>
    </source>
</evidence>